<evidence type="ECO:0000313" key="2">
    <source>
        <dbReference type="Proteomes" id="UP000250192"/>
    </source>
</evidence>
<dbReference type="EMBL" id="UAPR01000006">
    <property type="protein sequence ID" value="SPT56072.1"/>
    <property type="molecule type" value="Genomic_DNA"/>
</dbReference>
<accession>A0A2X0VQ77</accession>
<sequence length="161" mass="17504">MRKRSKQSRHCGRFESVLAGPAIFQRRPMTVFSASSPPAEPTARCVTLWRAIGIEPETTMMAERFANLGWSGAEAMVMPGGSAPSHNHGHDTLLDGAEISPGLALGGLAIHLSTKAVRAQLYQPHKNRIVVAAHPAPDYRDQMHGSILDPTTQFIPTKERS</sequence>
<dbReference type="Proteomes" id="UP000250192">
    <property type="component" value="Unassembled WGS sequence"/>
</dbReference>
<name>A0A2X0VQ77_9ACTO</name>
<evidence type="ECO:0000313" key="1">
    <source>
        <dbReference type="EMBL" id="SPT56072.1"/>
    </source>
</evidence>
<proteinExistence type="predicted"/>
<reference evidence="1 2" key="1">
    <citation type="submission" date="2018-06" db="EMBL/GenBank/DDBJ databases">
        <authorList>
            <consortium name="Pathogen Informatics"/>
            <person name="Doyle S."/>
        </authorList>
    </citation>
    <scope>NUCLEOTIDE SEQUENCE [LARGE SCALE GENOMIC DNA]</scope>
    <source>
        <strain evidence="1 2">NCTC9935</strain>
    </source>
</reference>
<keyword evidence="2" id="KW-1185">Reference proteome</keyword>
<gene>
    <name evidence="1" type="ORF">NCTC9935_01592</name>
</gene>
<protein>
    <submittedName>
        <fullName evidence="1">Uncharacterized protein</fullName>
    </submittedName>
</protein>
<dbReference type="AlphaFoldDB" id="A0A2X0VQ77"/>
<organism evidence="1 2">
    <name type="scientific">Schaalia odontolytica</name>
    <dbReference type="NCBI Taxonomy" id="1660"/>
    <lineage>
        <taxon>Bacteria</taxon>
        <taxon>Bacillati</taxon>
        <taxon>Actinomycetota</taxon>
        <taxon>Actinomycetes</taxon>
        <taxon>Actinomycetales</taxon>
        <taxon>Actinomycetaceae</taxon>
        <taxon>Schaalia</taxon>
    </lineage>
</organism>